<gene>
    <name evidence="1" type="ORF">TCM_003036</name>
</gene>
<dbReference type="HOGENOM" id="CLU_2562998_0_0_1"/>
<dbReference type="InParanoid" id="A0A061DMR9"/>
<dbReference type="AlphaFoldDB" id="A0A061DMR9"/>
<evidence type="ECO:0000313" key="1">
    <source>
        <dbReference type="EMBL" id="EOX94005.1"/>
    </source>
</evidence>
<proteinExistence type="predicted"/>
<sequence>MNSKLLIVDKVREYLFCKGFSSAFIIWNSHSESFNVGQSSRNFVVDNVEKVMYEAKVENSYIEMVMDILHLEFQFNVENENE</sequence>
<dbReference type="EMBL" id="CM001879">
    <property type="protein sequence ID" value="EOX94005.1"/>
    <property type="molecule type" value="Genomic_DNA"/>
</dbReference>
<dbReference type="Gramene" id="EOX94005">
    <property type="protein sequence ID" value="EOX94005"/>
    <property type="gene ID" value="TCM_003036"/>
</dbReference>
<evidence type="ECO:0000313" key="2">
    <source>
        <dbReference type="Proteomes" id="UP000026915"/>
    </source>
</evidence>
<reference evidence="1 2" key="1">
    <citation type="journal article" date="2013" name="Genome Biol.">
        <title>The genome sequence of the most widely cultivated cacao type and its use to identify candidate genes regulating pod color.</title>
        <authorList>
            <person name="Motamayor J.C."/>
            <person name="Mockaitis K."/>
            <person name="Schmutz J."/>
            <person name="Haiminen N."/>
            <person name="Iii D.L."/>
            <person name="Cornejo O."/>
            <person name="Findley S.D."/>
            <person name="Zheng P."/>
            <person name="Utro F."/>
            <person name="Royaert S."/>
            <person name="Saski C."/>
            <person name="Jenkins J."/>
            <person name="Podicheti R."/>
            <person name="Zhao M."/>
            <person name="Scheffler B.E."/>
            <person name="Stack J.C."/>
            <person name="Feltus F.A."/>
            <person name="Mustiga G.M."/>
            <person name="Amores F."/>
            <person name="Phillips W."/>
            <person name="Marelli J.P."/>
            <person name="May G.D."/>
            <person name="Shapiro H."/>
            <person name="Ma J."/>
            <person name="Bustamante C.D."/>
            <person name="Schnell R.J."/>
            <person name="Main D."/>
            <person name="Gilbert D."/>
            <person name="Parida L."/>
            <person name="Kuhn D.N."/>
        </authorList>
    </citation>
    <scope>NUCLEOTIDE SEQUENCE [LARGE SCALE GENOMIC DNA]</scope>
    <source>
        <strain evidence="2">cv. Matina 1-6</strain>
    </source>
</reference>
<keyword evidence="2" id="KW-1185">Reference proteome</keyword>
<dbReference type="Proteomes" id="UP000026915">
    <property type="component" value="Chromosome 1"/>
</dbReference>
<protein>
    <submittedName>
        <fullName evidence="1">Uncharacterized protein</fullName>
    </submittedName>
</protein>
<organism evidence="1 2">
    <name type="scientific">Theobroma cacao</name>
    <name type="common">Cacao</name>
    <name type="synonym">Cocoa</name>
    <dbReference type="NCBI Taxonomy" id="3641"/>
    <lineage>
        <taxon>Eukaryota</taxon>
        <taxon>Viridiplantae</taxon>
        <taxon>Streptophyta</taxon>
        <taxon>Embryophyta</taxon>
        <taxon>Tracheophyta</taxon>
        <taxon>Spermatophyta</taxon>
        <taxon>Magnoliopsida</taxon>
        <taxon>eudicotyledons</taxon>
        <taxon>Gunneridae</taxon>
        <taxon>Pentapetalae</taxon>
        <taxon>rosids</taxon>
        <taxon>malvids</taxon>
        <taxon>Malvales</taxon>
        <taxon>Malvaceae</taxon>
        <taxon>Byttnerioideae</taxon>
        <taxon>Theobroma</taxon>
    </lineage>
</organism>
<name>A0A061DMR9_THECC</name>
<accession>A0A061DMR9</accession>